<dbReference type="GO" id="GO:0016020">
    <property type="term" value="C:membrane"/>
    <property type="evidence" value="ECO:0007669"/>
    <property type="project" value="UniProtKB-SubCell"/>
</dbReference>
<reference evidence="9" key="1">
    <citation type="submission" date="2021-07" db="EMBL/GenBank/DDBJ databases">
        <authorList>
            <person name="Durling M."/>
        </authorList>
    </citation>
    <scope>NUCLEOTIDE SEQUENCE</scope>
</reference>
<gene>
    <name evidence="9" type="ORF">HYALB_00011467</name>
</gene>
<feature type="transmembrane region" description="Helical" evidence="7">
    <location>
        <begin position="123"/>
        <end position="142"/>
    </location>
</feature>
<evidence type="ECO:0000313" key="10">
    <source>
        <dbReference type="Proteomes" id="UP000701801"/>
    </source>
</evidence>
<dbReference type="PANTHER" id="PTHR48022">
    <property type="entry name" value="PLASTIDIC GLUCOSE TRANSPORTER 4"/>
    <property type="match status" value="1"/>
</dbReference>
<evidence type="ECO:0000313" key="9">
    <source>
        <dbReference type="EMBL" id="CAG8979740.1"/>
    </source>
</evidence>
<feature type="transmembrane region" description="Helical" evidence="7">
    <location>
        <begin position="95"/>
        <end position="116"/>
    </location>
</feature>
<name>A0A9N9Q4S9_9HELO</name>
<dbReference type="InterPro" id="IPR005828">
    <property type="entry name" value="MFS_sugar_transport-like"/>
</dbReference>
<evidence type="ECO:0000256" key="7">
    <source>
        <dbReference type="SAM" id="Phobius"/>
    </source>
</evidence>
<protein>
    <recommendedName>
        <fullName evidence="8">Major facilitator superfamily (MFS) profile domain-containing protein</fullName>
    </recommendedName>
</protein>
<evidence type="ECO:0000256" key="3">
    <source>
        <dbReference type="ARBA" id="ARBA00022692"/>
    </source>
</evidence>
<evidence type="ECO:0000256" key="1">
    <source>
        <dbReference type="ARBA" id="ARBA00004141"/>
    </source>
</evidence>
<keyword evidence="5 7" id="KW-0472">Membrane</keyword>
<dbReference type="Gene3D" id="1.20.1250.20">
    <property type="entry name" value="MFS general substrate transporter like domains"/>
    <property type="match status" value="1"/>
</dbReference>
<feature type="transmembrane region" description="Helical" evidence="7">
    <location>
        <begin position="399"/>
        <end position="427"/>
    </location>
</feature>
<feature type="transmembrane region" description="Helical" evidence="7">
    <location>
        <begin position="469"/>
        <end position="488"/>
    </location>
</feature>
<dbReference type="InterPro" id="IPR050360">
    <property type="entry name" value="MFS_Sugar_Transporters"/>
</dbReference>
<dbReference type="GO" id="GO:0005351">
    <property type="term" value="F:carbohydrate:proton symporter activity"/>
    <property type="evidence" value="ECO:0007669"/>
    <property type="project" value="TreeGrafter"/>
</dbReference>
<evidence type="ECO:0000256" key="6">
    <source>
        <dbReference type="SAM" id="MobiDB-lite"/>
    </source>
</evidence>
<comment type="subcellular location">
    <subcellularLocation>
        <location evidence="1">Membrane</location>
        <topology evidence="1">Multi-pass membrane protein</topology>
    </subcellularLocation>
</comment>
<feature type="transmembrane region" description="Helical" evidence="7">
    <location>
        <begin position="303"/>
        <end position="325"/>
    </location>
</feature>
<dbReference type="EMBL" id="CAJVRM010000332">
    <property type="protein sequence ID" value="CAG8979740.1"/>
    <property type="molecule type" value="Genomic_DNA"/>
</dbReference>
<evidence type="ECO:0000259" key="8">
    <source>
        <dbReference type="PROSITE" id="PS50850"/>
    </source>
</evidence>
<proteinExistence type="inferred from homology"/>
<evidence type="ECO:0000256" key="2">
    <source>
        <dbReference type="ARBA" id="ARBA00010992"/>
    </source>
</evidence>
<feature type="transmembrane region" description="Helical" evidence="7">
    <location>
        <begin position="370"/>
        <end position="387"/>
    </location>
</feature>
<dbReference type="PROSITE" id="PS50850">
    <property type="entry name" value="MFS"/>
    <property type="match status" value="1"/>
</dbReference>
<dbReference type="FunFam" id="1.20.1250.20:FF:000117">
    <property type="entry name" value="MFS hexose transporter"/>
    <property type="match status" value="1"/>
</dbReference>
<feature type="domain" description="Major facilitator superfamily (MFS) profile" evidence="8">
    <location>
        <begin position="41"/>
        <end position="492"/>
    </location>
</feature>
<organism evidence="9 10">
    <name type="scientific">Hymenoscyphus albidus</name>
    <dbReference type="NCBI Taxonomy" id="595503"/>
    <lineage>
        <taxon>Eukaryota</taxon>
        <taxon>Fungi</taxon>
        <taxon>Dikarya</taxon>
        <taxon>Ascomycota</taxon>
        <taxon>Pezizomycotina</taxon>
        <taxon>Leotiomycetes</taxon>
        <taxon>Helotiales</taxon>
        <taxon>Helotiaceae</taxon>
        <taxon>Hymenoscyphus</taxon>
    </lineage>
</organism>
<dbReference type="OrthoDB" id="6133115at2759"/>
<keyword evidence="3 7" id="KW-0812">Transmembrane</keyword>
<comment type="similarity">
    <text evidence="2">Belongs to the major facilitator superfamily. Sugar transporter (TC 2.A.1.1) family.</text>
</comment>
<feature type="transmembrane region" description="Helical" evidence="7">
    <location>
        <begin position="148"/>
        <end position="170"/>
    </location>
</feature>
<keyword evidence="10" id="KW-1185">Reference proteome</keyword>
<feature type="transmembrane region" description="Helical" evidence="7">
    <location>
        <begin position="345"/>
        <end position="363"/>
    </location>
</feature>
<dbReference type="Proteomes" id="UP000701801">
    <property type="component" value="Unassembled WGS sequence"/>
</dbReference>
<keyword evidence="4 7" id="KW-1133">Transmembrane helix</keyword>
<sequence length="550" mass="61825">MVGLNKRREEELSDPVLTRMVEEDKVIWYKKSNLRFLYLMLFPACMAIESTSGFDSQIINTVQIVPSWQKYFGHATGKKLADGALEYAVEENLKGFLGAAYNLGAILALPFVPWLNQKYGRRWSVIFGSALSIVGAILQGFSNGVASYIIARMLLGFGIPFCIIAGAAMIGELGYPKERPILTSLFNASYGVGQIIAASIALGTVNIPNDWAWRIPSLLQIVPSTIQICFIFFIPESPRYLISKDRNDEAYAILVKYHAEGDRDSIFVKAEMAQIEATLKIEMEVAKQSWLDLFRTSGMRRRLLITSFLGLFTQWSGNTLISYYLNDLLSLVGVTDKIVKSKINVGIACWGFVCGIACALTAARFKRRKVYLTCVCCLLLIYSGWTVSMERYLNTKAHAAAVMTVFFIFIYSPAYTLGYNALTYTYLVEIFPYAERSRGIAWFQFFGKGAGFFATYVNPIGLARIAWKWLLVYCVWLMFEIVFIYFLFPETYGRTLEELSFLFEGSEKAERAVIAVEKQIDGGKGEAEESKGGESMHIEETKTRDSKSVA</sequence>
<dbReference type="AlphaFoldDB" id="A0A9N9Q4S9"/>
<feature type="transmembrane region" description="Helical" evidence="7">
    <location>
        <begin position="182"/>
        <end position="205"/>
    </location>
</feature>
<dbReference type="InterPro" id="IPR036259">
    <property type="entry name" value="MFS_trans_sf"/>
</dbReference>
<feature type="transmembrane region" description="Helical" evidence="7">
    <location>
        <begin position="211"/>
        <end position="234"/>
    </location>
</feature>
<feature type="transmembrane region" description="Helical" evidence="7">
    <location>
        <begin position="36"/>
        <end position="54"/>
    </location>
</feature>
<dbReference type="SUPFAM" id="SSF103473">
    <property type="entry name" value="MFS general substrate transporter"/>
    <property type="match status" value="1"/>
</dbReference>
<evidence type="ECO:0000256" key="4">
    <source>
        <dbReference type="ARBA" id="ARBA00022989"/>
    </source>
</evidence>
<feature type="transmembrane region" description="Helical" evidence="7">
    <location>
        <begin position="439"/>
        <end position="457"/>
    </location>
</feature>
<dbReference type="PANTHER" id="PTHR48022:SF29">
    <property type="entry name" value="SUGAR TRANSPORTER, PUTATIVE (AFU_ORTHOLOGUE AFUA_6G14500)-RELATED"/>
    <property type="match status" value="1"/>
</dbReference>
<accession>A0A9N9Q4S9</accession>
<comment type="caution">
    <text evidence="9">The sequence shown here is derived from an EMBL/GenBank/DDBJ whole genome shotgun (WGS) entry which is preliminary data.</text>
</comment>
<dbReference type="InterPro" id="IPR020846">
    <property type="entry name" value="MFS_dom"/>
</dbReference>
<evidence type="ECO:0000256" key="5">
    <source>
        <dbReference type="ARBA" id="ARBA00023136"/>
    </source>
</evidence>
<dbReference type="Pfam" id="PF00083">
    <property type="entry name" value="Sugar_tr"/>
    <property type="match status" value="1"/>
</dbReference>
<feature type="region of interest" description="Disordered" evidence="6">
    <location>
        <begin position="522"/>
        <end position="550"/>
    </location>
</feature>